<evidence type="ECO:0000313" key="2">
    <source>
        <dbReference type="EMBL" id="GGW72071.1"/>
    </source>
</evidence>
<organism evidence="2 3">
    <name type="scientific">Alishewanella tabrizica</name>
    <dbReference type="NCBI Taxonomy" id="671278"/>
    <lineage>
        <taxon>Bacteria</taxon>
        <taxon>Pseudomonadati</taxon>
        <taxon>Pseudomonadota</taxon>
        <taxon>Gammaproteobacteria</taxon>
        <taxon>Alteromonadales</taxon>
        <taxon>Alteromonadaceae</taxon>
        <taxon>Alishewanella</taxon>
    </lineage>
</organism>
<gene>
    <name evidence="2" type="ORF">GCM10008111_30320</name>
</gene>
<reference evidence="3" key="1">
    <citation type="journal article" date="2019" name="Int. J. Syst. Evol. Microbiol.">
        <title>The Global Catalogue of Microorganisms (GCM) 10K type strain sequencing project: providing services to taxonomists for standard genome sequencing and annotation.</title>
        <authorList>
            <consortium name="The Broad Institute Genomics Platform"/>
            <consortium name="The Broad Institute Genome Sequencing Center for Infectious Disease"/>
            <person name="Wu L."/>
            <person name="Ma J."/>
        </authorList>
    </citation>
    <scope>NUCLEOTIDE SEQUENCE [LARGE SCALE GENOMIC DNA]</scope>
    <source>
        <strain evidence="3">KCTC 23723</strain>
    </source>
</reference>
<evidence type="ECO:0008006" key="4">
    <source>
        <dbReference type="Google" id="ProtNLM"/>
    </source>
</evidence>
<dbReference type="EMBL" id="BMYR01000015">
    <property type="protein sequence ID" value="GGW72071.1"/>
    <property type="molecule type" value="Genomic_DNA"/>
</dbReference>
<keyword evidence="1" id="KW-0472">Membrane</keyword>
<comment type="caution">
    <text evidence="2">The sequence shown here is derived from an EMBL/GenBank/DDBJ whole genome shotgun (WGS) entry which is preliminary data.</text>
</comment>
<keyword evidence="1" id="KW-1133">Transmembrane helix</keyword>
<proteinExistence type="predicted"/>
<feature type="transmembrane region" description="Helical" evidence="1">
    <location>
        <begin position="278"/>
        <end position="298"/>
    </location>
</feature>
<evidence type="ECO:0000313" key="3">
    <source>
        <dbReference type="Proteomes" id="UP000634667"/>
    </source>
</evidence>
<feature type="transmembrane region" description="Helical" evidence="1">
    <location>
        <begin position="310"/>
        <end position="335"/>
    </location>
</feature>
<evidence type="ECO:0000256" key="1">
    <source>
        <dbReference type="SAM" id="Phobius"/>
    </source>
</evidence>
<name>A0ABQ2WSU0_9ALTE</name>
<dbReference type="InterPro" id="IPR022134">
    <property type="entry name" value="DUF3667"/>
</dbReference>
<keyword evidence="3" id="KW-1185">Reference proteome</keyword>
<feature type="transmembrane region" description="Helical" evidence="1">
    <location>
        <begin position="200"/>
        <end position="219"/>
    </location>
</feature>
<dbReference type="Pfam" id="PF12412">
    <property type="entry name" value="DUF3667"/>
    <property type="match status" value="1"/>
</dbReference>
<accession>A0ABQ2WSU0</accession>
<protein>
    <recommendedName>
        <fullName evidence="4">DUF3667 domain-containing protein</fullName>
    </recommendedName>
</protein>
<dbReference type="RefSeq" id="WP_229797104.1">
    <property type="nucleotide sequence ID" value="NZ_BMYR01000015.1"/>
</dbReference>
<feature type="transmembrane region" description="Helical" evidence="1">
    <location>
        <begin position="231"/>
        <end position="251"/>
    </location>
</feature>
<sequence length="336" mass="38410">MLKHCFHVLFNKDTLAACNQEMDATTRQCDNCYTVLQGNFCHQCGQEKKHHIRHVGGVVTEFFGEFSNWDARVWRTLLPLWFRPSFLSRRYVAGHRVPYVPPLRLYLFTSIIAFLLLAKLLPNNAVTLNDESATLPSVVTGAPVDAVQFQQELMTQIQTDAKAEGMDLDFLSSDENSTFGRKLTELSANPKLAINKFFSLAPQMLLVLLPMFALLLKLVYCRSGRFYTEHLIVALHSHSFILQFSVLYLALELLAGKLTAFALQEGISLLWLTTPVSWLAQGVLFWIPLYLLLFQKYYYAQNWRKTLLKFWLVSSIYNLMALTALVGVIMLSILWA</sequence>
<keyword evidence="1" id="KW-0812">Transmembrane</keyword>
<dbReference type="Proteomes" id="UP000634667">
    <property type="component" value="Unassembled WGS sequence"/>
</dbReference>